<protein>
    <submittedName>
        <fullName evidence="1">Uncharacterized protein</fullName>
    </submittedName>
</protein>
<dbReference type="Proteomes" id="UP000078090">
    <property type="component" value="Unassembled WGS sequence"/>
</dbReference>
<evidence type="ECO:0000313" key="2">
    <source>
        <dbReference type="Proteomes" id="UP000078090"/>
    </source>
</evidence>
<sequence length="152" mass="16362">MMRVFTVVATTLCVGCVPFPHTVVRLPAMSGHVVTTGTPVVGAQIFAAYGPMSDPCLTTNQLAITDVSGAFIIEKERQLRFLYAPLVAPISIAGISLCISSGAPPVFADQVMWQPYDAKNIILECDLASPHTFIDINGRSRTRLCQATEDVH</sequence>
<comment type="caution">
    <text evidence="1">The sequence shown here is derived from an EMBL/GenBank/DDBJ whole genome shotgun (WGS) entry which is preliminary data.</text>
</comment>
<organism evidence="1 2">
    <name type="scientific">Methylomonas methanica</name>
    <dbReference type="NCBI Taxonomy" id="421"/>
    <lineage>
        <taxon>Bacteria</taxon>
        <taxon>Pseudomonadati</taxon>
        <taxon>Pseudomonadota</taxon>
        <taxon>Gammaproteobacteria</taxon>
        <taxon>Methylococcales</taxon>
        <taxon>Methylococcaceae</taxon>
        <taxon>Methylomonas</taxon>
    </lineage>
</organism>
<dbReference type="EMBL" id="LUUG01000134">
    <property type="protein sequence ID" value="OAH96324.1"/>
    <property type="molecule type" value="Genomic_DNA"/>
</dbReference>
<accession>A0A177LTD4</accession>
<gene>
    <name evidence="1" type="ORF">A1332_22995</name>
</gene>
<proteinExistence type="predicted"/>
<name>A0A177LTD4_METMH</name>
<dbReference type="AlphaFoldDB" id="A0A177LTD4"/>
<reference evidence="1 2" key="1">
    <citation type="submission" date="2016-03" db="EMBL/GenBank/DDBJ databases">
        <authorList>
            <person name="Ploux O."/>
        </authorList>
    </citation>
    <scope>NUCLEOTIDE SEQUENCE [LARGE SCALE GENOMIC DNA]</scope>
    <source>
        <strain evidence="1 2">R-45363</strain>
    </source>
</reference>
<evidence type="ECO:0000313" key="1">
    <source>
        <dbReference type="EMBL" id="OAH96324.1"/>
    </source>
</evidence>